<dbReference type="PANTHER" id="PTHR21646">
    <property type="entry name" value="UBIQUITIN CARBOXYL-TERMINAL HYDROLASE"/>
    <property type="match status" value="1"/>
</dbReference>
<dbReference type="PROSITE" id="PS00972">
    <property type="entry name" value="USP_1"/>
    <property type="match status" value="1"/>
</dbReference>
<proteinExistence type="predicted"/>
<dbReference type="InterPro" id="IPR050185">
    <property type="entry name" value="Ub_carboxyl-term_hydrolase"/>
</dbReference>
<dbReference type="SUPFAM" id="SSF54001">
    <property type="entry name" value="Cysteine proteinases"/>
    <property type="match status" value="1"/>
</dbReference>
<dbReference type="eggNOG" id="KOG1870">
    <property type="taxonomic scope" value="Eukaryota"/>
</dbReference>
<dbReference type="HOGENOM" id="CLU_875256_0_0_1"/>
<dbReference type="InterPro" id="IPR001394">
    <property type="entry name" value="Peptidase_C19_UCH"/>
</dbReference>
<sequence length="318" mass="35607">MSEVTSNVKDKMPVSDSEVCSAKYPGLKNSELGASAPTVGFQESKLKRTFSFTRNALTGSRMNKRKSRAKDVDSLKNPIIINDMDNLEAKQNKRNFLRPTWNKFINKVVQKVSNLSLQNNKNLCSSYVYGGRRPNAMSLSSSDLRVPPVRPGNFPSDKVPGVIGLRNHGNTCFINAVLQCLSHTDILAEYFVLDQYKADLSKRNKINSKKHGTKGEVTQHLALLLKSIWSCQYDPEISNKFKLIVDKYGSQFRGNNQHDAQEFLLWLLDKVHEDLNTATKKKYKAIKGVRRGIDRIKGGIEARISSGGIPPLCAMCTV</sequence>
<evidence type="ECO:0000259" key="3">
    <source>
        <dbReference type="PROSITE" id="PS50235"/>
    </source>
</evidence>
<dbReference type="AlphaFoldDB" id="T1I0D2"/>
<dbReference type="Pfam" id="PF00443">
    <property type="entry name" value="UCH"/>
    <property type="match status" value="1"/>
</dbReference>
<accession>T1I0D2</accession>
<dbReference type="InterPro" id="IPR018200">
    <property type="entry name" value="USP_CS"/>
</dbReference>
<feature type="domain" description="USP" evidence="3">
    <location>
        <begin position="163"/>
        <end position="318"/>
    </location>
</feature>
<evidence type="ECO:0000256" key="2">
    <source>
        <dbReference type="ARBA" id="ARBA00012759"/>
    </source>
</evidence>
<reference evidence="4" key="1">
    <citation type="submission" date="2015-05" db="UniProtKB">
        <authorList>
            <consortium name="EnsemblMetazoa"/>
        </authorList>
    </citation>
    <scope>IDENTIFICATION</scope>
</reference>
<evidence type="ECO:0000313" key="4">
    <source>
        <dbReference type="EnsemblMetazoa" id="RPRC009752-PA"/>
    </source>
</evidence>
<dbReference type="EC" id="3.4.19.12" evidence="2"/>
<organism evidence="4 5">
    <name type="scientific">Rhodnius prolixus</name>
    <name type="common">Triatomid bug</name>
    <dbReference type="NCBI Taxonomy" id="13249"/>
    <lineage>
        <taxon>Eukaryota</taxon>
        <taxon>Metazoa</taxon>
        <taxon>Ecdysozoa</taxon>
        <taxon>Arthropoda</taxon>
        <taxon>Hexapoda</taxon>
        <taxon>Insecta</taxon>
        <taxon>Pterygota</taxon>
        <taxon>Neoptera</taxon>
        <taxon>Paraneoptera</taxon>
        <taxon>Hemiptera</taxon>
        <taxon>Heteroptera</taxon>
        <taxon>Panheteroptera</taxon>
        <taxon>Cimicomorpha</taxon>
        <taxon>Reduviidae</taxon>
        <taxon>Triatominae</taxon>
        <taxon>Rhodnius</taxon>
    </lineage>
</organism>
<dbReference type="EnsemblMetazoa" id="RPRC009752-RA">
    <property type="protein sequence ID" value="RPRC009752-PA"/>
    <property type="gene ID" value="RPRC009752"/>
</dbReference>
<comment type="catalytic activity">
    <reaction evidence="1">
        <text>Thiol-dependent hydrolysis of ester, thioester, amide, peptide and isopeptide bonds formed by the C-terminal Gly of ubiquitin (a 76-residue protein attached to proteins as an intracellular targeting signal).</text>
        <dbReference type="EC" id="3.4.19.12"/>
    </reaction>
</comment>
<dbReference type="InterPro" id="IPR038765">
    <property type="entry name" value="Papain-like_cys_pep_sf"/>
</dbReference>
<dbReference type="Proteomes" id="UP000015103">
    <property type="component" value="Unassembled WGS sequence"/>
</dbReference>
<dbReference type="PANTHER" id="PTHR21646:SF14">
    <property type="entry name" value="FI05488P"/>
    <property type="match status" value="1"/>
</dbReference>
<dbReference type="EMBL" id="ACPB03022651">
    <property type="status" value="NOT_ANNOTATED_CDS"/>
    <property type="molecule type" value="Genomic_DNA"/>
</dbReference>
<dbReference type="InParanoid" id="T1I0D2"/>
<evidence type="ECO:0000313" key="5">
    <source>
        <dbReference type="Proteomes" id="UP000015103"/>
    </source>
</evidence>
<keyword evidence="5" id="KW-1185">Reference proteome</keyword>
<dbReference type="GO" id="GO:0004843">
    <property type="term" value="F:cysteine-type deubiquitinase activity"/>
    <property type="evidence" value="ECO:0007669"/>
    <property type="project" value="UniProtKB-EC"/>
</dbReference>
<dbReference type="FunFam" id="3.90.70.10:FF:000469">
    <property type="entry name" value="Uncharacterized protein"/>
    <property type="match status" value="1"/>
</dbReference>
<evidence type="ECO:0000256" key="1">
    <source>
        <dbReference type="ARBA" id="ARBA00000707"/>
    </source>
</evidence>
<dbReference type="GO" id="GO:0016579">
    <property type="term" value="P:protein deubiquitination"/>
    <property type="evidence" value="ECO:0007669"/>
    <property type="project" value="InterPro"/>
</dbReference>
<dbReference type="InterPro" id="IPR028889">
    <property type="entry name" value="USP"/>
</dbReference>
<dbReference type="PROSITE" id="PS50235">
    <property type="entry name" value="USP_3"/>
    <property type="match status" value="1"/>
</dbReference>
<dbReference type="STRING" id="13249.T1I0D2"/>
<name>T1I0D2_RHOPR</name>
<dbReference type="VEuPathDB" id="VectorBase:RPRC009752"/>
<dbReference type="Gene3D" id="3.90.70.10">
    <property type="entry name" value="Cysteine proteinases"/>
    <property type="match status" value="1"/>
</dbReference>
<protein>
    <recommendedName>
        <fullName evidence="2">ubiquitinyl hydrolase 1</fullName>
        <ecNumber evidence="2">3.4.19.12</ecNumber>
    </recommendedName>
</protein>